<organism evidence="2 3">
    <name type="scientific">Hathewaya proteolytica DSM 3090</name>
    <dbReference type="NCBI Taxonomy" id="1121331"/>
    <lineage>
        <taxon>Bacteria</taxon>
        <taxon>Bacillati</taxon>
        <taxon>Bacillota</taxon>
        <taxon>Clostridia</taxon>
        <taxon>Eubacteriales</taxon>
        <taxon>Clostridiaceae</taxon>
        <taxon>Hathewaya</taxon>
    </lineage>
</organism>
<dbReference type="PANTHER" id="PTHR36918">
    <property type="match status" value="1"/>
</dbReference>
<dbReference type="PRINTS" id="PR01594">
    <property type="entry name" value="SECBCHAPRONE"/>
</dbReference>
<dbReference type="GO" id="GO:0051082">
    <property type="term" value="F:unfolded protein binding"/>
    <property type="evidence" value="ECO:0007669"/>
    <property type="project" value="InterPro"/>
</dbReference>
<dbReference type="Proteomes" id="UP000183952">
    <property type="component" value="Unassembled WGS sequence"/>
</dbReference>
<dbReference type="Pfam" id="PF02556">
    <property type="entry name" value="SecB"/>
    <property type="match status" value="1"/>
</dbReference>
<dbReference type="Gene3D" id="3.10.420.10">
    <property type="entry name" value="SecB-like"/>
    <property type="match status" value="1"/>
</dbReference>
<dbReference type="GO" id="GO:0051262">
    <property type="term" value="P:protein tetramerization"/>
    <property type="evidence" value="ECO:0007669"/>
    <property type="project" value="InterPro"/>
</dbReference>
<dbReference type="OrthoDB" id="1699164at2"/>
<protein>
    <submittedName>
        <fullName evidence="2">Preprotein translocase subunit SecB</fullName>
    </submittedName>
</protein>
<dbReference type="InterPro" id="IPR035958">
    <property type="entry name" value="SecB-like_sf"/>
</dbReference>
<name>A0A1M6NVI6_9CLOT</name>
<evidence type="ECO:0000313" key="3">
    <source>
        <dbReference type="Proteomes" id="UP000183952"/>
    </source>
</evidence>
<gene>
    <name evidence="2" type="ORF">SAMN02745248_01513</name>
</gene>
<dbReference type="RefSeq" id="WP_072903477.1">
    <property type="nucleotide sequence ID" value="NZ_FRAD01000011.1"/>
</dbReference>
<accession>A0A1M6NVI6</accession>
<proteinExistence type="inferred from homology"/>
<reference evidence="2 3" key="1">
    <citation type="submission" date="2016-11" db="EMBL/GenBank/DDBJ databases">
        <authorList>
            <person name="Jaros S."/>
            <person name="Januszkiewicz K."/>
            <person name="Wedrychowicz H."/>
        </authorList>
    </citation>
    <scope>NUCLEOTIDE SEQUENCE [LARGE SCALE GENOMIC DNA]</scope>
    <source>
        <strain evidence="2 3">DSM 3090</strain>
    </source>
</reference>
<comment type="similarity">
    <text evidence="1">Belongs to the SecB family.</text>
</comment>
<dbReference type="EMBL" id="FRAD01000011">
    <property type="protein sequence ID" value="SHJ99661.1"/>
    <property type="molecule type" value="Genomic_DNA"/>
</dbReference>
<keyword evidence="3" id="KW-1185">Reference proteome</keyword>
<dbReference type="AlphaFoldDB" id="A0A1M6NVI6"/>
<dbReference type="PANTHER" id="PTHR36918:SF1">
    <property type="entry name" value="PROTEIN-EXPORT PROTEIN SECB"/>
    <property type="match status" value="1"/>
</dbReference>
<sequence>MKKNSVLKFTDYVVDEIIFKNNYSDEESFNIDFDIDSNVNFKDETNFELHMVVELFKSLDISPFKMRVKVTGFFQIESMEAGKKENFVKQNAVAILFPYVRALISNYTALCNVPPLILPPINVVEYIKNKSSEI</sequence>
<dbReference type="InterPro" id="IPR003708">
    <property type="entry name" value="SecB"/>
</dbReference>
<evidence type="ECO:0000313" key="2">
    <source>
        <dbReference type="EMBL" id="SHJ99661.1"/>
    </source>
</evidence>
<dbReference type="GO" id="GO:0015031">
    <property type="term" value="P:protein transport"/>
    <property type="evidence" value="ECO:0007669"/>
    <property type="project" value="InterPro"/>
</dbReference>
<dbReference type="STRING" id="1121331.SAMN02745248_01513"/>
<dbReference type="SUPFAM" id="SSF54611">
    <property type="entry name" value="SecB-like"/>
    <property type="match status" value="1"/>
</dbReference>
<evidence type="ECO:0000256" key="1">
    <source>
        <dbReference type="ARBA" id="ARBA00009990"/>
    </source>
</evidence>